<evidence type="ECO:0000313" key="3">
    <source>
        <dbReference type="Proteomes" id="UP000509722"/>
    </source>
</evidence>
<keyword evidence="1" id="KW-0472">Membrane</keyword>
<proteinExistence type="predicted"/>
<feature type="transmembrane region" description="Helical" evidence="1">
    <location>
        <begin position="93"/>
        <end position="115"/>
    </location>
</feature>
<dbReference type="EMBL" id="CP053832">
    <property type="protein sequence ID" value="QKF83984.1"/>
    <property type="molecule type" value="Genomic_DNA"/>
</dbReference>
<sequence>MVENLKINAYSYVLFFAAAEILRFFRYLGLFEFLDNSYTILTMQISGFVFMHKTLKSFSFLKNNLIRNLKILIFLYIAFSIIAAMVFISEQPNIWLCVIVIILPFLGFFVFYKIYDEISKISSVLDFKYFSVFYAIISLTAIFMDKNYILFITLKAILFLYLIFAWNKFFKTKLQI</sequence>
<protein>
    <submittedName>
        <fullName evidence="2">Membrane protein</fullName>
    </submittedName>
</protein>
<feature type="transmembrane region" description="Helical" evidence="1">
    <location>
        <begin position="127"/>
        <end position="144"/>
    </location>
</feature>
<evidence type="ECO:0000256" key="1">
    <source>
        <dbReference type="SAM" id="Phobius"/>
    </source>
</evidence>
<evidence type="ECO:0000313" key="2">
    <source>
        <dbReference type="EMBL" id="QKF83984.1"/>
    </source>
</evidence>
<name>A0AAE7E991_9BACT</name>
<feature type="transmembrane region" description="Helical" evidence="1">
    <location>
        <begin position="7"/>
        <end position="25"/>
    </location>
</feature>
<organism evidence="2 3">
    <name type="scientific">Campylobacter ureolyticus</name>
    <dbReference type="NCBI Taxonomy" id="827"/>
    <lineage>
        <taxon>Bacteria</taxon>
        <taxon>Pseudomonadati</taxon>
        <taxon>Campylobacterota</taxon>
        <taxon>Epsilonproteobacteria</taxon>
        <taxon>Campylobacterales</taxon>
        <taxon>Campylobacteraceae</taxon>
        <taxon>Campylobacter</taxon>
    </lineage>
</organism>
<gene>
    <name evidence="2" type="ORF">CURT_0463</name>
</gene>
<feature type="transmembrane region" description="Helical" evidence="1">
    <location>
        <begin position="150"/>
        <end position="170"/>
    </location>
</feature>
<keyword evidence="1" id="KW-1133">Transmembrane helix</keyword>
<dbReference type="Proteomes" id="UP000509722">
    <property type="component" value="Chromosome"/>
</dbReference>
<dbReference type="RefSeq" id="WP_018712294.1">
    <property type="nucleotide sequence ID" value="NZ_CP053832.1"/>
</dbReference>
<keyword evidence="1" id="KW-0812">Transmembrane</keyword>
<dbReference type="GeneID" id="77175372"/>
<reference evidence="2 3" key="1">
    <citation type="submission" date="2020-05" db="EMBL/GenBank/DDBJ databases">
        <title>Complete genome sequencing of Campylobacter and Arcobacter type strains.</title>
        <authorList>
            <person name="Miller W.G."/>
            <person name="Yee E."/>
        </authorList>
    </citation>
    <scope>NUCLEOTIDE SEQUENCE [LARGE SCALE GENOMIC DNA]</scope>
    <source>
        <strain evidence="2 3">LMG 6451</strain>
    </source>
</reference>
<accession>A0AAE7E991</accession>
<feature type="transmembrane region" description="Helical" evidence="1">
    <location>
        <begin position="37"/>
        <end position="55"/>
    </location>
</feature>
<dbReference type="AlphaFoldDB" id="A0AAE7E991"/>
<feature type="transmembrane region" description="Helical" evidence="1">
    <location>
        <begin position="67"/>
        <end position="87"/>
    </location>
</feature>